<keyword evidence="4" id="KW-1185">Reference proteome</keyword>
<evidence type="ECO:0000313" key="4">
    <source>
        <dbReference type="Proteomes" id="UP000676565"/>
    </source>
</evidence>
<feature type="signal peptide" evidence="2">
    <location>
        <begin position="1"/>
        <end position="25"/>
    </location>
</feature>
<name>A0ABS5BTQ8_9BACT</name>
<evidence type="ECO:0000256" key="2">
    <source>
        <dbReference type="SAM" id="SignalP"/>
    </source>
</evidence>
<accession>A0ABS5BTQ8</accession>
<feature type="chain" id="PRO_5046700080" evidence="2">
    <location>
        <begin position="26"/>
        <end position="55"/>
    </location>
</feature>
<feature type="region of interest" description="Disordered" evidence="1">
    <location>
        <begin position="26"/>
        <end position="55"/>
    </location>
</feature>
<organism evidence="3 4">
    <name type="scientific">Gemmata palustris</name>
    <dbReference type="NCBI Taxonomy" id="2822762"/>
    <lineage>
        <taxon>Bacteria</taxon>
        <taxon>Pseudomonadati</taxon>
        <taxon>Planctomycetota</taxon>
        <taxon>Planctomycetia</taxon>
        <taxon>Gemmatales</taxon>
        <taxon>Gemmataceae</taxon>
        <taxon>Gemmata</taxon>
    </lineage>
</organism>
<comment type="caution">
    <text evidence="3">The sequence shown here is derived from an EMBL/GenBank/DDBJ whole genome shotgun (WGS) entry which is preliminary data.</text>
</comment>
<evidence type="ECO:0000256" key="1">
    <source>
        <dbReference type="SAM" id="MobiDB-lite"/>
    </source>
</evidence>
<dbReference type="RefSeq" id="WP_210655730.1">
    <property type="nucleotide sequence ID" value="NZ_JAGKQQ010000001.1"/>
</dbReference>
<keyword evidence="2" id="KW-0732">Signal</keyword>
<reference evidence="3 4" key="1">
    <citation type="submission" date="2021-04" db="EMBL/GenBank/DDBJ databases">
        <authorList>
            <person name="Ivanova A."/>
        </authorList>
    </citation>
    <scope>NUCLEOTIDE SEQUENCE [LARGE SCALE GENOMIC DNA]</scope>
    <source>
        <strain evidence="3 4">G18</strain>
    </source>
</reference>
<dbReference type="Proteomes" id="UP000676565">
    <property type="component" value="Unassembled WGS sequence"/>
</dbReference>
<evidence type="ECO:0000313" key="3">
    <source>
        <dbReference type="EMBL" id="MBP3957041.1"/>
    </source>
</evidence>
<dbReference type="PROSITE" id="PS51257">
    <property type="entry name" value="PROKAR_LIPOPROTEIN"/>
    <property type="match status" value="1"/>
</dbReference>
<sequence>MKTILLVVVCAVGFAGLAGCGGSSASTLPGQPNGAAPQDSGAGKDTKKGRIPAQK</sequence>
<proteinExistence type="predicted"/>
<gene>
    <name evidence="3" type="ORF">J8F10_17370</name>
</gene>
<protein>
    <submittedName>
        <fullName evidence="3">Uncharacterized protein</fullName>
    </submittedName>
</protein>
<dbReference type="EMBL" id="JAGKQQ010000001">
    <property type="protein sequence ID" value="MBP3957041.1"/>
    <property type="molecule type" value="Genomic_DNA"/>
</dbReference>